<evidence type="ECO:0000256" key="3">
    <source>
        <dbReference type="ARBA" id="ARBA00023163"/>
    </source>
</evidence>
<dbReference type="GO" id="GO:0000435">
    <property type="term" value="P:positive regulation of transcription from RNA polymerase II promoter by galactose"/>
    <property type="evidence" value="ECO:0007669"/>
    <property type="project" value="TreeGrafter"/>
</dbReference>
<feature type="region of interest" description="Disordered" evidence="5">
    <location>
        <begin position="384"/>
        <end position="406"/>
    </location>
</feature>
<dbReference type="SMART" id="SM00066">
    <property type="entry name" value="GAL4"/>
    <property type="match status" value="1"/>
</dbReference>
<keyword evidence="4" id="KW-0539">Nucleus</keyword>
<protein>
    <recommendedName>
        <fullName evidence="6">Zn(2)-C6 fungal-type domain-containing protein</fullName>
    </recommendedName>
</protein>
<dbReference type="InterPro" id="IPR051127">
    <property type="entry name" value="Fungal_SecMet_Regulators"/>
</dbReference>
<gene>
    <name evidence="7" type="ORF">FA09DRAFT_332030</name>
</gene>
<dbReference type="OrthoDB" id="39175at2759"/>
<evidence type="ECO:0000256" key="2">
    <source>
        <dbReference type="ARBA" id="ARBA00023125"/>
    </source>
</evidence>
<evidence type="ECO:0000259" key="6">
    <source>
        <dbReference type="PROSITE" id="PS50048"/>
    </source>
</evidence>
<keyword evidence="8" id="KW-1185">Reference proteome</keyword>
<keyword evidence="2" id="KW-0238">DNA-binding</keyword>
<keyword evidence="1" id="KW-0805">Transcription regulation</keyword>
<name>A0A316Z434_9BASI</name>
<dbReference type="EMBL" id="KZ819303">
    <property type="protein sequence ID" value="PWN95718.1"/>
    <property type="molecule type" value="Genomic_DNA"/>
</dbReference>
<feature type="compositionally biased region" description="Low complexity" evidence="5">
    <location>
        <begin position="384"/>
        <end position="402"/>
    </location>
</feature>
<feature type="compositionally biased region" description="Basic and acidic residues" evidence="5">
    <location>
        <begin position="113"/>
        <end position="124"/>
    </location>
</feature>
<feature type="region of interest" description="Disordered" evidence="5">
    <location>
        <begin position="1"/>
        <end position="50"/>
    </location>
</feature>
<dbReference type="PROSITE" id="PS00463">
    <property type="entry name" value="ZN2_CY6_FUNGAL_1"/>
    <property type="match status" value="1"/>
</dbReference>
<evidence type="ECO:0000313" key="8">
    <source>
        <dbReference type="Proteomes" id="UP000245946"/>
    </source>
</evidence>
<feature type="compositionally biased region" description="Low complexity" evidence="5">
    <location>
        <begin position="173"/>
        <end position="186"/>
    </location>
</feature>
<evidence type="ECO:0000256" key="4">
    <source>
        <dbReference type="ARBA" id="ARBA00023242"/>
    </source>
</evidence>
<dbReference type="Proteomes" id="UP000245946">
    <property type="component" value="Unassembled WGS sequence"/>
</dbReference>
<dbReference type="PROSITE" id="PS50048">
    <property type="entry name" value="ZN2_CY6_FUNGAL_2"/>
    <property type="match status" value="1"/>
</dbReference>
<accession>A0A316Z434</accession>
<feature type="compositionally biased region" description="Low complexity" evidence="5">
    <location>
        <begin position="24"/>
        <end position="47"/>
    </location>
</feature>
<feature type="compositionally biased region" description="Low complexity" evidence="5">
    <location>
        <begin position="147"/>
        <end position="158"/>
    </location>
</feature>
<feature type="region of interest" description="Disordered" evidence="5">
    <location>
        <begin position="90"/>
        <end position="202"/>
    </location>
</feature>
<dbReference type="STRING" id="58919.A0A316Z434"/>
<dbReference type="PANTHER" id="PTHR47424:SF3">
    <property type="entry name" value="REGULATORY PROTEIN GAL4"/>
    <property type="match status" value="1"/>
</dbReference>
<dbReference type="GO" id="GO:0005634">
    <property type="term" value="C:nucleus"/>
    <property type="evidence" value="ECO:0007669"/>
    <property type="project" value="TreeGrafter"/>
</dbReference>
<dbReference type="GO" id="GO:0000978">
    <property type="term" value="F:RNA polymerase II cis-regulatory region sequence-specific DNA binding"/>
    <property type="evidence" value="ECO:0007669"/>
    <property type="project" value="TreeGrafter"/>
</dbReference>
<evidence type="ECO:0000313" key="7">
    <source>
        <dbReference type="EMBL" id="PWN95718.1"/>
    </source>
</evidence>
<dbReference type="PANTHER" id="PTHR47424">
    <property type="entry name" value="REGULATORY PROTEIN GAL4"/>
    <property type="match status" value="1"/>
</dbReference>
<feature type="region of interest" description="Disordered" evidence="5">
    <location>
        <begin position="286"/>
        <end position="336"/>
    </location>
</feature>
<reference evidence="7 8" key="1">
    <citation type="journal article" date="2018" name="Mol. Biol. Evol.">
        <title>Broad Genomic Sampling Reveals a Smut Pathogenic Ancestry of the Fungal Clade Ustilaginomycotina.</title>
        <authorList>
            <person name="Kijpornyongpan T."/>
            <person name="Mondo S.J."/>
            <person name="Barry K."/>
            <person name="Sandor L."/>
            <person name="Lee J."/>
            <person name="Lipzen A."/>
            <person name="Pangilinan J."/>
            <person name="LaButti K."/>
            <person name="Hainaut M."/>
            <person name="Henrissat B."/>
            <person name="Grigoriev I.V."/>
            <person name="Spatafora J.W."/>
            <person name="Aime M.C."/>
        </authorList>
    </citation>
    <scope>NUCLEOTIDE SEQUENCE [LARGE SCALE GENOMIC DNA]</scope>
    <source>
        <strain evidence="7 8">MCA 4186</strain>
    </source>
</reference>
<sequence>MSARSSSIGSPAALHTAGAVPHIARPVSSASSPASSSRAASVASGSALPVRTACESCRTRKLKCDGVQPACSRCCDDERPCVFATRKPIGRPKKRKGQEASSSQPDSGAHVEAAAKRVKAEAAQRDSMPPSQGVARASCCSQVPGDSRPSPATSSSSRMTVDPRELAAGMALSPRSTASSSRTSVSGEHALLRPPQDDARLSTSPSLDNLAVAAFLNSLDSLEIGSSDGLTSGMLDAWTAAPPQSPSMQGGAGGPSGSWGLPCSVVDNDVSYAVPADFSWWAPDWLDNVPPPPPPGGKGSAPLAASAQAAALRSDASSSSSTSTWPRGKDAGMGSGRIETEQGAILEGQGWEQEPDPKLVQPAEAKPCEVTGAATCCCGSKPSAAPASDAPPATPAAAAPSAKGKQRVHCVPNPSGKGCTCLCDVSVALLNVRGTLRAAASPGAAATASAPAASQSAGTTLHLTLSASQAVAAQCACSADCPTCRSDPSTQLSAGLLISTALQIYARAVSTLRRGFGASSPSSSTSSAQSASGAPDWDIRIGGYTPSTTNARRIALFAMKLELRDLRDAIGKVSRLAGIRSPPADDAATASGAVPAASADAINPVDQIVIRKLHQQLGELLRTVEALEGQD</sequence>
<dbReference type="AlphaFoldDB" id="A0A316Z434"/>
<keyword evidence="3" id="KW-0804">Transcription</keyword>
<dbReference type="Pfam" id="PF00172">
    <property type="entry name" value="Zn_clus"/>
    <property type="match status" value="1"/>
</dbReference>
<evidence type="ECO:0000256" key="1">
    <source>
        <dbReference type="ARBA" id="ARBA00023015"/>
    </source>
</evidence>
<dbReference type="SUPFAM" id="SSF57701">
    <property type="entry name" value="Zn2/Cys6 DNA-binding domain"/>
    <property type="match status" value="1"/>
</dbReference>
<dbReference type="CDD" id="cd00067">
    <property type="entry name" value="GAL4"/>
    <property type="match status" value="1"/>
</dbReference>
<feature type="compositionally biased region" description="Low complexity" evidence="5">
    <location>
        <begin position="300"/>
        <end position="323"/>
    </location>
</feature>
<proteinExistence type="predicted"/>
<dbReference type="InterPro" id="IPR036864">
    <property type="entry name" value="Zn2-C6_fun-type_DNA-bd_sf"/>
</dbReference>
<dbReference type="RefSeq" id="XP_025595997.1">
    <property type="nucleotide sequence ID" value="XM_025743285.1"/>
</dbReference>
<organism evidence="7 8">
    <name type="scientific">Tilletiopsis washingtonensis</name>
    <dbReference type="NCBI Taxonomy" id="58919"/>
    <lineage>
        <taxon>Eukaryota</taxon>
        <taxon>Fungi</taxon>
        <taxon>Dikarya</taxon>
        <taxon>Basidiomycota</taxon>
        <taxon>Ustilaginomycotina</taxon>
        <taxon>Exobasidiomycetes</taxon>
        <taxon>Entylomatales</taxon>
        <taxon>Entylomatales incertae sedis</taxon>
        <taxon>Tilletiopsis</taxon>
    </lineage>
</organism>
<dbReference type="GO" id="GO:0008270">
    <property type="term" value="F:zinc ion binding"/>
    <property type="evidence" value="ECO:0007669"/>
    <property type="project" value="InterPro"/>
</dbReference>
<evidence type="ECO:0000256" key="5">
    <source>
        <dbReference type="SAM" id="MobiDB-lite"/>
    </source>
</evidence>
<feature type="domain" description="Zn(2)-C6 fungal-type" evidence="6">
    <location>
        <begin position="53"/>
        <end position="83"/>
    </location>
</feature>
<dbReference type="GeneID" id="37270829"/>
<dbReference type="InterPro" id="IPR001138">
    <property type="entry name" value="Zn2Cys6_DnaBD"/>
</dbReference>
<dbReference type="Gene3D" id="4.10.240.10">
    <property type="entry name" value="Zn(2)-C6 fungal-type DNA-binding domain"/>
    <property type="match status" value="1"/>
</dbReference>
<dbReference type="GO" id="GO:0000981">
    <property type="term" value="F:DNA-binding transcription factor activity, RNA polymerase II-specific"/>
    <property type="evidence" value="ECO:0007669"/>
    <property type="project" value="InterPro"/>
</dbReference>